<name>A0ACC1RTW7_9APHY</name>
<reference evidence="1" key="1">
    <citation type="submission" date="2022-07" db="EMBL/GenBank/DDBJ databases">
        <title>Genome Sequence of Phlebia brevispora.</title>
        <authorList>
            <person name="Buettner E."/>
        </authorList>
    </citation>
    <scope>NUCLEOTIDE SEQUENCE</scope>
    <source>
        <strain evidence="1">MPL23</strain>
    </source>
</reference>
<dbReference type="EMBL" id="JANHOG010002229">
    <property type="protein sequence ID" value="KAJ3525655.1"/>
    <property type="molecule type" value="Genomic_DNA"/>
</dbReference>
<comment type="caution">
    <text evidence="1">The sequence shown here is derived from an EMBL/GenBank/DDBJ whole genome shotgun (WGS) entry which is preliminary data.</text>
</comment>
<organism evidence="1 2">
    <name type="scientific">Phlebia brevispora</name>
    <dbReference type="NCBI Taxonomy" id="194682"/>
    <lineage>
        <taxon>Eukaryota</taxon>
        <taxon>Fungi</taxon>
        <taxon>Dikarya</taxon>
        <taxon>Basidiomycota</taxon>
        <taxon>Agaricomycotina</taxon>
        <taxon>Agaricomycetes</taxon>
        <taxon>Polyporales</taxon>
        <taxon>Meruliaceae</taxon>
        <taxon>Phlebia</taxon>
    </lineage>
</organism>
<gene>
    <name evidence="1" type="ORF">NM688_g8372</name>
</gene>
<accession>A0ACC1RTW7</accession>
<evidence type="ECO:0000313" key="2">
    <source>
        <dbReference type="Proteomes" id="UP001148662"/>
    </source>
</evidence>
<evidence type="ECO:0000313" key="1">
    <source>
        <dbReference type="EMBL" id="KAJ3525655.1"/>
    </source>
</evidence>
<sequence length="144" mass="16487">MQKPFCEIRPPHVEHEALPPSLLFCKESPTCQEVAEGLALYVPLRHSVEAAHTPEHDRQRQILRPTQLFAQHVAKRSRLVRRNVDARPDVGHCQCKLPKPTRDVGEGNRGFPGPPEALFMTERISVHECQLDDLQPDVVWEYID</sequence>
<dbReference type="Proteomes" id="UP001148662">
    <property type="component" value="Unassembled WGS sequence"/>
</dbReference>
<proteinExistence type="predicted"/>
<protein>
    <submittedName>
        <fullName evidence="1">Uncharacterized protein</fullName>
    </submittedName>
</protein>
<keyword evidence="2" id="KW-1185">Reference proteome</keyword>